<dbReference type="EMBL" id="JBFSHR010000012">
    <property type="protein sequence ID" value="MEX6429197.1"/>
    <property type="molecule type" value="Genomic_DNA"/>
</dbReference>
<dbReference type="SUPFAM" id="SSF51556">
    <property type="entry name" value="Metallo-dependent hydrolases"/>
    <property type="match status" value="1"/>
</dbReference>
<dbReference type="SUPFAM" id="SSF51338">
    <property type="entry name" value="Composite domain of metallo-dependent hydrolases"/>
    <property type="match status" value="2"/>
</dbReference>
<dbReference type="Gene3D" id="3.20.20.140">
    <property type="entry name" value="Metal-dependent hydrolases"/>
    <property type="match status" value="1"/>
</dbReference>
<dbReference type="InterPro" id="IPR032466">
    <property type="entry name" value="Metal_Hydrolase"/>
</dbReference>
<evidence type="ECO:0000313" key="3">
    <source>
        <dbReference type="EMBL" id="MEX6429197.1"/>
    </source>
</evidence>
<dbReference type="InterPro" id="IPR050287">
    <property type="entry name" value="MTA/SAH_deaminase"/>
</dbReference>
<name>A0ABV3Y0W4_9ACTN</name>
<accession>A0ABV3Y0W4</accession>
<dbReference type="InterPro" id="IPR006680">
    <property type="entry name" value="Amidohydro-rel"/>
</dbReference>
<protein>
    <submittedName>
        <fullName evidence="3">Amidohydrolase family protein</fullName>
    </submittedName>
</protein>
<dbReference type="Pfam" id="PF01979">
    <property type="entry name" value="Amidohydro_1"/>
    <property type="match status" value="1"/>
</dbReference>
<organism evidence="3 4">
    <name type="scientific">Ferrimicrobium acidiphilum</name>
    <dbReference type="NCBI Taxonomy" id="121039"/>
    <lineage>
        <taxon>Bacteria</taxon>
        <taxon>Bacillati</taxon>
        <taxon>Actinomycetota</taxon>
        <taxon>Acidimicrobiia</taxon>
        <taxon>Acidimicrobiales</taxon>
        <taxon>Acidimicrobiaceae</taxon>
        <taxon>Ferrimicrobium</taxon>
    </lineage>
</organism>
<dbReference type="PANTHER" id="PTHR43794:SF11">
    <property type="entry name" value="AMIDOHYDROLASE-RELATED DOMAIN-CONTAINING PROTEIN"/>
    <property type="match status" value="1"/>
</dbReference>
<keyword evidence="4" id="KW-1185">Reference proteome</keyword>
<dbReference type="RefSeq" id="WP_369084341.1">
    <property type="nucleotide sequence ID" value="NZ_JBFSHR010000012.1"/>
</dbReference>
<sequence>MSARVPAVVVVNGMILPMDPSMPEVVNGWLSAGSDGVIIALGTGDAPAGGEVVDAHGAFVAPGFVSSHSHLFTSGSRGLGIECSLYGWIEAMTRYTQYASSDDIYWCTLHGALDFINNGITTAYDFTSSRLPFHALSGGDGTYGGLLRPAGFAEAQIRAKVDAGIRFVNSIMLDDSTGTIEEIVDRFTETVTFAERYEKLDTFLGMAISGGIQWAASRASAELETLLMERYQIINQPHLLETPYSIDQQQERFWWYRDAGTLGRGLIFGHFIHTTPEIVEVAAEAGCAMSWQPTSNGRLGSGVADVPGYRRAGLRVGIGLDDQSCTDISDPWQNMRIGLYTQRAWYRDPEVLSVKEILRLHTLGSAEVLGLDDRVGSLAPGKFADFVIVDPSTPDTGPVWNPIATYVLACGLRNLKQVWIGGRCVSKEGVSVRLSDAEVATEMHGRLRAIHDWAADGCSA</sequence>
<dbReference type="Gene3D" id="2.30.40.10">
    <property type="entry name" value="Urease, subunit C, domain 1"/>
    <property type="match status" value="1"/>
</dbReference>
<keyword evidence="1" id="KW-0378">Hydrolase</keyword>
<evidence type="ECO:0000313" key="4">
    <source>
        <dbReference type="Proteomes" id="UP001560267"/>
    </source>
</evidence>
<proteinExistence type="predicted"/>
<reference evidence="3 4" key="1">
    <citation type="submission" date="2024-07" db="EMBL/GenBank/DDBJ databases">
        <title>Draft Genome Sequence of Ferrimicrobium acidiphilum Strain YE2023, Isolated from a Pulp of Bioleach Reactor.</title>
        <authorList>
            <person name="Elkina Y.A."/>
            <person name="Bulaeva A.G."/>
            <person name="Beletsky A.V."/>
            <person name="Mardanov A.V."/>
        </authorList>
    </citation>
    <scope>NUCLEOTIDE SEQUENCE [LARGE SCALE GENOMIC DNA]</scope>
    <source>
        <strain evidence="3 4">YE2023</strain>
    </source>
</reference>
<gene>
    <name evidence="3" type="ORF">AB6A68_05010</name>
</gene>
<comment type="caution">
    <text evidence="3">The sequence shown here is derived from an EMBL/GenBank/DDBJ whole genome shotgun (WGS) entry which is preliminary data.</text>
</comment>
<dbReference type="InterPro" id="IPR011059">
    <property type="entry name" value="Metal-dep_hydrolase_composite"/>
</dbReference>
<feature type="domain" description="Amidohydrolase-related" evidence="2">
    <location>
        <begin position="59"/>
        <end position="424"/>
    </location>
</feature>
<evidence type="ECO:0000259" key="2">
    <source>
        <dbReference type="Pfam" id="PF01979"/>
    </source>
</evidence>
<evidence type="ECO:0000256" key="1">
    <source>
        <dbReference type="ARBA" id="ARBA00022801"/>
    </source>
</evidence>
<dbReference type="PANTHER" id="PTHR43794">
    <property type="entry name" value="AMINOHYDROLASE SSNA-RELATED"/>
    <property type="match status" value="1"/>
</dbReference>
<dbReference type="Proteomes" id="UP001560267">
    <property type="component" value="Unassembled WGS sequence"/>
</dbReference>